<evidence type="ECO:0000313" key="1">
    <source>
        <dbReference type="EMBL" id="ATX65566.1"/>
    </source>
</evidence>
<gene>
    <name evidence="1" type="ORF">BG454_06785</name>
</gene>
<organism evidence="1 2">
    <name type="scientific">Roseinatronobacter bogoriensis subsp. barguzinensis</name>
    <dbReference type="NCBI Taxonomy" id="441209"/>
    <lineage>
        <taxon>Bacteria</taxon>
        <taxon>Pseudomonadati</taxon>
        <taxon>Pseudomonadota</taxon>
        <taxon>Alphaproteobacteria</taxon>
        <taxon>Rhodobacterales</taxon>
        <taxon>Paracoccaceae</taxon>
        <taxon>Roseinatronobacter</taxon>
    </lineage>
</organism>
<name>A0A2K8K9F9_9RHOB</name>
<keyword evidence="2" id="KW-1185">Reference proteome</keyword>
<proteinExistence type="predicted"/>
<sequence length="64" mass="7393">MSSEVIAVARQSRLLLNVIEAKVQAQYCAQEVTAYVRCDDNDWPLRFGPKTRATALERRQWPRS</sequence>
<evidence type="ECO:0000313" key="2">
    <source>
        <dbReference type="Proteomes" id="UP000228948"/>
    </source>
</evidence>
<protein>
    <submittedName>
        <fullName evidence="1">Uncharacterized protein</fullName>
    </submittedName>
</protein>
<dbReference type="AlphaFoldDB" id="A0A2K8K9F9"/>
<dbReference type="Proteomes" id="UP000228948">
    <property type="component" value="Chromosome"/>
</dbReference>
<dbReference type="EMBL" id="CP024899">
    <property type="protein sequence ID" value="ATX65566.1"/>
    <property type="molecule type" value="Genomic_DNA"/>
</dbReference>
<reference evidence="1 2" key="1">
    <citation type="submission" date="2017-11" db="EMBL/GenBank/DDBJ databases">
        <title>Revised Sequence and Annotation of the Rhodobaca barguzinensis strain alga05 Genome.</title>
        <authorList>
            <person name="Kopejtka K."/>
            <person name="Tomasch J.M."/>
            <person name="Bunk B."/>
            <person name="Koblizek M."/>
        </authorList>
    </citation>
    <scope>NUCLEOTIDE SEQUENCE [LARGE SCALE GENOMIC DNA]</scope>
    <source>
        <strain evidence="2">alga05</strain>
    </source>
</reference>
<dbReference type="KEGG" id="rbg:BG454_06785"/>
<accession>A0A2K8K9F9</accession>